<comment type="catalytic activity">
    <reaction evidence="1 4">
        <text>chorismate = isochorismate</text>
        <dbReference type="Rhea" id="RHEA:18985"/>
        <dbReference type="ChEBI" id="CHEBI:29748"/>
        <dbReference type="ChEBI" id="CHEBI:29780"/>
        <dbReference type="EC" id="5.4.4.2"/>
    </reaction>
</comment>
<reference evidence="6 7" key="1">
    <citation type="submission" date="2023-07" db="EMBL/GenBank/DDBJ databases">
        <title>Genomic Encyclopedia of Type Strains, Phase IV (KMG-IV): sequencing the most valuable type-strain genomes for metagenomic binning, comparative biology and taxonomic classification.</title>
        <authorList>
            <person name="Goeker M."/>
        </authorList>
    </citation>
    <scope>NUCLEOTIDE SEQUENCE [LARGE SCALE GENOMIC DNA]</scope>
    <source>
        <strain evidence="6 7">DSM 23494</strain>
    </source>
</reference>
<feature type="active site" description="Proton acceptor" evidence="4">
    <location>
        <position position="223"/>
    </location>
</feature>
<organism evidence="6 7">
    <name type="scientific">Cytobacillus purgationiresistens</name>
    <dbReference type="NCBI Taxonomy" id="863449"/>
    <lineage>
        <taxon>Bacteria</taxon>
        <taxon>Bacillati</taxon>
        <taxon>Bacillota</taxon>
        <taxon>Bacilli</taxon>
        <taxon>Bacillales</taxon>
        <taxon>Bacillaceae</taxon>
        <taxon>Cytobacillus</taxon>
    </lineage>
</organism>
<dbReference type="SUPFAM" id="SSF56322">
    <property type="entry name" value="ADC synthase"/>
    <property type="match status" value="1"/>
</dbReference>
<keyword evidence="4" id="KW-0479">Metal-binding</keyword>
<evidence type="ECO:0000313" key="7">
    <source>
        <dbReference type="Proteomes" id="UP001238088"/>
    </source>
</evidence>
<evidence type="ECO:0000256" key="1">
    <source>
        <dbReference type="ARBA" id="ARBA00000799"/>
    </source>
</evidence>
<evidence type="ECO:0000256" key="3">
    <source>
        <dbReference type="ARBA" id="ARBA00023235"/>
    </source>
</evidence>
<evidence type="ECO:0000256" key="4">
    <source>
        <dbReference type="HAMAP-Rule" id="MF_01935"/>
    </source>
</evidence>
<feature type="binding site" evidence="4">
    <location>
        <position position="316"/>
    </location>
    <ligand>
        <name>Mg(2+)</name>
        <dbReference type="ChEBI" id="CHEBI:18420"/>
    </ligand>
</feature>
<feature type="domain" description="Chorismate-utilising enzyme C-terminal" evidence="5">
    <location>
        <begin position="203"/>
        <end position="455"/>
    </location>
</feature>
<dbReference type="GO" id="GO:0008909">
    <property type="term" value="F:isochorismate synthase activity"/>
    <property type="evidence" value="ECO:0007669"/>
    <property type="project" value="UniProtKB-EC"/>
</dbReference>
<comment type="caution">
    <text evidence="6">The sequence shown here is derived from an EMBL/GenBank/DDBJ whole genome shotgun (WGS) entry which is preliminary data.</text>
</comment>
<sequence length="467" mass="52705">MVAIHDTELKEGIQKAIVKAKDLKRPILVSEVQAIEQVEPLSFFATGSQDYFGERFFWKDSSDEIFIVGIGISKDIQSDQATDRFFHVKKEWNGFLDDSIIINPFDIEGTGPAMFGGFTFDPLKGKTKLWEKFSDSTFHIPKFMYSMIKGQAYLTTNIVCTQHDDVSLLHKVWTERNHMMSNLAEAPYNSENLLLSQTEIHPEQWMNTVDQVVGELKSEEMKKVVLARETRLRYEDPIKIEAVLANLLEYQKNSFIYAYESNGDCFIGASPERLVKKQGKNLFTTCLAGSIKRGQNQADDDVLGQELLTDEKNLEEHQYVVDMIKAAMEQVSVKVKLPDQPRLMKLRDIQHLYTPVTAEANADSSILQLIERLHPTPALGGVPRTKAVEKIRELESLDRGMYGSPLGWLDYKGNGDFAVALRSGLIQQNEASIFAGCGVVKDSTAESEYQETKIKFRPMLSALGGIE</sequence>
<comment type="cofactor">
    <cofactor evidence="4">
        <name>Mg(2+)</name>
        <dbReference type="ChEBI" id="CHEBI:18420"/>
    </cofactor>
</comment>
<dbReference type="InterPro" id="IPR019999">
    <property type="entry name" value="Anth_synth_I-like"/>
</dbReference>
<dbReference type="EC" id="5.4.4.2" evidence="4"/>
<keyword evidence="7" id="KW-1185">Reference proteome</keyword>
<feature type="active site" description="Proton donor" evidence="4">
    <location>
        <position position="272"/>
    </location>
</feature>
<dbReference type="HAMAP" id="MF_01935">
    <property type="entry name" value="MenF"/>
    <property type="match status" value="1"/>
</dbReference>
<dbReference type="Proteomes" id="UP001238088">
    <property type="component" value="Unassembled WGS sequence"/>
</dbReference>
<evidence type="ECO:0000259" key="5">
    <source>
        <dbReference type="Pfam" id="PF00425"/>
    </source>
</evidence>
<gene>
    <name evidence="4" type="primary">menF</name>
    <name evidence="6" type="ORF">J2S17_005785</name>
</gene>
<dbReference type="PRINTS" id="PR00095">
    <property type="entry name" value="ANTSNTHASEI"/>
</dbReference>
<dbReference type="InterPro" id="IPR034681">
    <property type="entry name" value="MenF"/>
</dbReference>
<dbReference type="InterPro" id="IPR015890">
    <property type="entry name" value="Chorismate_C"/>
</dbReference>
<accession>A0ABU0ARD8</accession>
<proteinExistence type="inferred from homology"/>
<feature type="binding site" evidence="4">
    <location>
        <position position="451"/>
    </location>
    <ligand>
        <name>Mg(2+)</name>
        <dbReference type="ChEBI" id="CHEBI:18420"/>
    </ligand>
</feature>
<name>A0ABU0ARD8_9BACI</name>
<protein>
    <recommendedName>
        <fullName evidence="4">Isochorismate synthase MenF</fullName>
        <ecNumber evidence="4">5.4.4.2</ecNumber>
    </recommendedName>
    <alternativeName>
        <fullName evidence="4">Isochorismate mutase</fullName>
    </alternativeName>
</protein>
<comment type="function">
    <text evidence="4">Catalyzes the conversion of chorismate to isochorismate.</text>
</comment>
<dbReference type="Pfam" id="PF00425">
    <property type="entry name" value="Chorismate_bind"/>
    <property type="match status" value="1"/>
</dbReference>
<dbReference type="InterPro" id="IPR005801">
    <property type="entry name" value="ADC_synthase"/>
</dbReference>
<dbReference type="PANTHER" id="PTHR42839">
    <property type="entry name" value="ISOCHORISMATE SYNTHASE ENTC"/>
    <property type="match status" value="1"/>
</dbReference>
<dbReference type="InterPro" id="IPR004561">
    <property type="entry name" value="IsoChor_synthase"/>
</dbReference>
<evidence type="ECO:0000313" key="6">
    <source>
        <dbReference type="EMBL" id="MDQ0273836.1"/>
    </source>
</evidence>
<evidence type="ECO:0000256" key="2">
    <source>
        <dbReference type="ARBA" id="ARBA00005297"/>
    </source>
</evidence>
<comment type="pathway">
    <text evidence="4">Quinol/quinone metabolism; menaquinone biosynthesis.</text>
</comment>
<keyword evidence="4" id="KW-0460">Magnesium</keyword>
<dbReference type="PANTHER" id="PTHR42839:SF1">
    <property type="entry name" value="ISOCHORISMATE SYNTHASE MENF"/>
    <property type="match status" value="1"/>
</dbReference>
<dbReference type="Gene3D" id="3.60.120.10">
    <property type="entry name" value="Anthranilate synthase"/>
    <property type="match status" value="1"/>
</dbReference>
<keyword evidence="3 4" id="KW-0413">Isomerase</keyword>
<comment type="pathway">
    <text evidence="4">Quinol/quinone metabolism; 1,4-dihydroxy-2-naphthoate biosynthesis; 1,4-dihydroxy-2-naphthoate from chorismate: step 1/7.</text>
</comment>
<dbReference type="NCBIfam" id="TIGR00543">
    <property type="entry name" value="isochor_syn"/>
    <property type="match status" value="1"/>
</dbReference>
<dbReference type="RefSeq" id="WP_307480467.1">
    <property type="nucleotide sequence ID" value="NZ_JAUSUB010000053.1"/>
</dbReference>
<comment type="similarity">
    <text evidence="2 4">Belongs to the isochorismate synthase family.</text>
</comment>
<dbReference type="EMBL" id="JAUSUB010000053">
    <property type="protein sequence ID" value="MDQ0273836.1"/>
    <property type="molecule type" value="Genomic_DNA"/>
</dbReference>
<keyword evidence="4" id="KW-0474">Menaquinone biosynthesis</keyword>